<dbReference type="CDD" id="cd17324">
    <property type="entry name" value="MFS_NepI_like"/>
    <property type="match status" value="1"/>
</dbReference>
<accession>A0A1Y2J405</accession>
<dbReference type="GO" id="GO:0022857">
    <property type="term" value="F:transmembrane transporter activity"/>
    <property type="evidence" value="ECO:0007669"/>
    <property type="project" value="InterPro"/>
</dbReference>
<reference evidence="5 6" key="1">
    <citation type="journal article" date="2015" name="Biotechnol. Biofuels">
        <title>Enhanced degradation of softwood versus hardwood by the white-rot fungus Pycnoporus coccineus.</title>
        <authorList>
            <person name="Couturier M."/>
            <person name="Navarro D."/>
            <person name="Chevret D."/>
            <person name="Henrissat B."/>
            <person name="Piumi F."/>
            <person name="Ruiz-Duenas F.J."/>
            <person name="Martinez A.T."/>
            <person name="Grigoriev I.V."/>
            <person name="Riley R."/>
            <person name="Lipzen A."/>
            <person name="Berrin J.G."/>
            <person name="Master E.R."/>
            <person name="Rosso M.N."/>
        </authorList>
    </citation>
    <scope>NUCLEOTIDE SEQUENCE [LARGE SCALE GENOMIC DNA]</scope>
    <source>
        <strain evidence="5 6">BRFM310</strain>
    </source>
</reference>
<keyword evidence="3" id="KW-1133">Transmembrane helix</keyword>
<feature type="transmembrane region" description="Helical" evidence="3">
    <location>
        <begin position="135"/>
        <end position="152"/>
    </location>
</feature>
<dbReference type="PROSITE" id="PS50850">
    <property type="entry name" value="MFS"/>
    <property type="match status" value="1"/>
</dbReference>
<feature type="region of interest" description="Disordered" evidence="2">
    <location>
        <begin position="479"/>
        <end position="527"/>
    </location>
</feature>
<dbReference type="Pfam" id="PF07690">
    <property type="entry name" value="MFS_1"/>
    <property type="match status" value="1"/>
</dbReference>
<keyword evidence="3" id="KW-0472">Membrane</keyword>
<keyword evidence="6" id="KW-1185">Reference proteome</keyword>
<organism evidence="5 6">
    <name type="scientific">Trametes coccinea (strain BRFM310)</name>
    <name type="common">Pycnoporus coccineus</name>
    <dbReference type="NCBI Taxonomy" id="1353009"/>
    <lineage>
        <taxon>Eukaryota</taxon>
        <taxon>Fungi</taxon>
        <taxon>Dikarya</taxon>
        <taxon>Basidiomycota</taxon>
        <taxon>Agaricomycotina</taxon>
        <taxon>Agaricomycetes</taxon>
        <taxon>Polyporales</taxon>
        <taxon>Polyporaceae</taxon>
        <taxon>Trametes</taxon>
    </lineage>
</organism>
<dbReference type="EMBL" id="KZ084087">
    <property type="protein sequence ID" value="OSD08150.1"/>
    <property type="molecule type" value="Genomic_DNA"/>
</dbReference>
<sequence length="527" mass="56585">MSGSQASVHRNSTGSSATLPAPDASLRGKAQPNGAVTSRRASRRDFGVIPIPGRLQYDPDHPAHFGLAMNVTFGIASTFVVANLYYCQPLLIQFSQSFGVTYQEVSNIPTLVQAGYAIGLLFITPLGDLVRRRELLLLLTFITASLSIGLAITKNLIAFEVLSFLVGIGSVVPQILMPLAADLAPPERRASALSIVLSGLLFGVLIARVLAGVVAQFVTWRVVYYIAIGVQYVVLAMLYYMLPDYPAKNKGVTYFGILYSMAKFTVTEPLLVQAILITVPSSACFTNWWVTLTFLLGGPPYNYSTVVIGLFGVVGIVGVACAPLIGRTIDKLVPWSATLVAIIALIITFTLQTAAVGLSVAVVVIVTIGLDVFRQTQQVSLTTAVLGLDPNARSRLNAVLILSLFIGQVMGTSVGAKVFNEHGWRPDAALNLAWTGFTLFVLFLRGPHCPRYKWIGWEGGFELRKSRVVARQQAQKDAAAAAAANAEKGGEGREVQERKDDEGAPAAAGDGDERRRESTEKRGDDAV</sequence>
<evidence type="ECO:0000313" key="5">
    <source>
        <dbReference type="EMBL" id="OSD08150.1"/>
    </source>
</evidence>
<feature type="transmembrane region" description="Helical" evidence="3">
    <location>
        <begin position="158"/>
        <end position="180"/>
    </location>
</feature>
<gene>
    <name evidence="5" type="ORF">PYCCODRAFT_1381500</name>
</gene>
<protein>
    <submittedName>
        <fullName evidence="5">MFS general substrate transporter</fullName>
    </submittedName>
</protein>
<evidence type="ECO:0000256" key="2">
    <source>
        <dbReference type="SAM" id="MobiDB-lite"/>
    </source>
</evidence>
<dbReference type="PANTHER" id="PTHR42910:SF1">
    <property type="entry name" value="MAJOR FACILITATOR SUPERFAMILY (MFS) PROFILE DOMAIN-CONTAINING PROTEIN"/>
    <property type="match status" value="1"/>
</dbReference>
<feature type="transmembrane region" description="Helical" evidence="3">
    <location>
        <begin position="302"/>
        <end position="325"/>
    </location>
</feature>
<evidence type="ECO:0000256" key="1">
    <source>
        <dbReference type="ARBA" id="ARBA00004141"/>
    </source>
</evidence>
<comment type="subcellular location">
    <subcellularLocation>
        <location evidence="1">Membrane</location>
        <topology evidence="1">Multi-pass membrane protein</topology>
    </subcellularLocation>
</comment>
<feature type="transmembrane region" description="Helical" evidence="3">
    <location>
        <begin position="355"/>
        <end position="373"/>
    </location>
</feature>
<feature type="compositionally biased region" description="Basic and acidic residues" evidence="2">
    <location>
        <begin position="511"/>
        <end position="527"/>
    </location>
</feature>
<feature type="domain" description="Major facilitator superfamily (MFS) profile" evidence="4">
    <location>
        <begin position="63"/>
        <end position="453"/>
    </location>
</feature>
<dbReference type="STRING" id="1353009.A0A1Y2J405"/>
<feature type="transmembrane region" description="Helical" evidence="3">
    <location>
        <begin position="192"/>
        <end position="217"/>
    </location>
</feature>
<dbReference type="OrthoDB" id="2105912at2759"/>
<dbReference type="AlphaFoldDB" id="A0A1Y2J405"/>
<dbReference type="SUPFAM" id="SSF103473">
    <property type="entry name" value="MFS general substrate transporter"/>
    <property type="match status" value="1"/>
</dbReference>
<dbReference type="GO" id="GO:0016020">
    <property type="term" value="C:membrane"/>
    <property type="evidence" value="ECO:0007669"/>
    <property type="project" value="UniProtKB-SubCell"/>
</dbReference>
<dbReference type="InterPro" id="IPR011701">
    <property type="entry name" value="MFS"/>
</dbReference>
<proteinExistence type="predicted"/>
<feature type="compositionally biased region" description="Polar residues" evidence="2">
    <location>
        <begin position="1"/>
        <end position="18"/>
    </location>
</feature>
<keyword evidence="3" id="KW-0812">Transmembrane</keyword>
<feature type="transmembrane region" description="Helical" evidence="3">
    <location>
        <begin position="223"/>
        <end position="242"/>
    </location>
</feature>
<evidence type="ECO:0000256" key="3">
    <source>
        <dbReference type="SAM" id="Phobius"/>
    </source>
</evidence>
<feature type="region of interest" description="Disordered" evidence="2">
    <location>
        <begin position="1"/>
        <end position="40"/>
    </location>
</feature>
<evidence type="ECO:0000259" key="4">
    <source>
        <dbReference type="PROSITE" id="PS50850"/>
    </source>
</evidence>
<feature type="transmembrane region" description="Helical" evidence="3">
    <location>
        <begin position="65"/>
        <end position="86"/>
    </location>
</feature>
<dbReference type="Gene3D" id="1.20.1250.20">
    <property type="entry name" value="MFS general substrate transporter like domains"/>
    <property type="match status" value="2"/>
</dbReference>
<evidence type="ECO:0000313" key="6">
    <source>
        <dbReference type="Proteomes" id="UP000193067"/>
    </source>
</evidence>
<feature type="compositionally biased region" description="Basic and acidic residues" evidence="2">
    <location>
        <begin position="488"/>
        <end position="502"/>
    </location>
</feature>
<feature type="transmembrane region" description="Helical" evidence="3">
    <location>
        <begin position="106"/>
        <end position="123"/>
    </location>
</feature>
<dbReference type="Proteomes" id="UP000193067">
    <property type="component" value="Unassembled WGS sequence"/>
</dbReference>
<feature type="transmembrane region" description="Helical" evidence="3">
    <location>
        <begin position="428"/>
        <end position="444"/>
    </location>
</feature>
<dbReference type="PANTHER" id="PTHR42910">
    <property type="entry name" value="TRANSPORTER SCO4007-RELATED"/>
    <property type="match status" value="1"/>
</dbReference>
<feature type="transmembrane region" description="Helical" evidence="3">
    <location>
        <begin position="332"/>
        <end position="349"/>
    </location>
</feature>
<feature type="transmembrane region" description="Helical" evidence="3">
    <location>
        <begin position="394"/>
        <end position="416"/>
    </location>
</feature>
<name>A0A1Y2J405_TRAC3</name>
<dbReference type="InterPro" id="IPR036259">
    <property type="entry name" value="MFS_trans_sf"/>
</dbReference>
<dbReference type="InterPro" id="IPR020846">
    <property type="entry name" value="MFS_dom"/>
</dbReference>